<dbReference type="STRING" id="593750.Metfor_2046"/>
<name>L0HIZ1_METFS</name>
<keyword evidence="1" id="KW-1133">Transmembrane helix</keyword>
<keyword evidence="3" id="KW-1185">Reference proteome</keyword>
<dbReference type="KEGG" id="mfo:Metfor_2046"/>
<keyword evidence="1" id="KW-0472">Membrane</keyword>
<dbReference type="eggNOG" id="arCOG12696">
    <property type="taxonomic scope" value="Archaea"/>
</dbReference>
<evidence type="ECO:0008006" key="4">
    <source>
        <dbReference type="Google" id="ProtNLM"/>
    </source>
</evidence>
<dbReference type="EMBL" id="CP003167">
    <property type="protein sequence ID" value="AGB03059.1"/>
    <property type="molecule type" value="Genomic_DNA"/>
</dbReference>
<feature type="transmembrane region" description="Helical" evidence="1">
    <location>
        <begin position="57"/>
        <end position="80"/>
    </location>
</feature>
<evidence type="ECO:0000313" key="3">
    <source>
        <dbReference type="Proteomes" id="UP000010824"/>
    </source>
</evidence>
<dbReference type="GeneID" id="14309439"/>
<dbReference type="InParanoid" id="L0HIZ1"/>
<evidence type="ECO:0000256" key="1">
    <source>
        <dbReference type="SAM" id="Phobius"/>
    </source>
</evidence>
<evidence type="ECO:0000313" key="2">
    <source>
        <dbReference type="EMBL" id="AGB03059.1"/>
    </source>
</evidence>
<protein>
    <recommendedName>
        <fullName evidence="4">Multisubunit Na+/H+ antiporter, MnhF subunit</fullName>
    </recommendedName>
</protein>
<reference evidence="2 3" key="2">
    <citation type="journal article" date="2014" name="Genome Announc.">
        <title>Complete Genome Sequence of Methanoregula formicica SMSPT, a Mesophilic Hydrogenotrophic Methanogen Isolated from a Methanogenic Upflow Anaerobic Sludge Blanket Reactor.</title>
        <authorList>
            <person name="Yamamoto K."/>
            <person name="Tamaki H."/>
            <person name="Cadillo-Quiroz H."/>
            <person name="Imachi H."/>
            <person name="Kyrpides N."/>
            <person name="Woyke T."/>
            <person name="Goodwin L."/>
            <person name="Zinder S.H."/>
            <person name="Kamagata Y."/>
            <person name="Liu W.T."/>
        </authorList>
    </citation>
    <scope>NUCLEOTIDE SEQUENCE [LARGE SCALE GENOMIC DNA]</scope>
    <source>
        <strain evidence="3">DSM 22288 / NBRC 105244 / SMSP</strain>
    </source>
</reference>
<gene>
    <name evidence="2" type="ordered locus">Metfor_2046</name>
</gene>
<feature type="transmembrane region" description="Helical" evidence="1">
    <location>
        <begin position="32"/>
        <end position="50"/>
    </location>
</feature>
<proteinExistence type="predicted"/>
<sequence precursor="true">MIDTWLLASACLVLLLLGAVFRVIRTKSRNDRFLAALVAITIGSAAGLTLSISQGTLLVLDIAITLSIFCFALLIAAARFTGGAGA</sequence>
<dbReference type="RefSeq" id="WP_015286022.1">
    <property type="nucleotide sequence ID" value="NC_019943.1"/>
</dbReference>
<reference evidence="3" key="1">
    <citation type="submission" date="2011-12" db="EMBL/GenBank/DDBJ databases">
        <title>Complete sequence of Methanoregula formicicum SMSP.</title>
        <authorList>
            <person name="Lucas S."/>
            <person name="Han J."/>
            <person name="Lapidus A."/>
            <person name="Cheng J.-F."/>
            <person name="Goodwin L."/>
            <person name="Pitluck S."/>
            <person name="Peters L."/>
            <person name="Ovchinnikova G."/>
            <person name="Teshima H."/>
            <person name="Detter J.C."/>
            <person name="Han C."/>
            <person name="Tapia R."/>
            <person name="Land M."/>
            <person name="Hauser L."/>
            <person name="Kyrpides N."/>
            <person name="Ivanova N."/>
            <person name="Pagani I."/>
            <person name="Imachi H."/>
            <person name="Tamaki H."/>
            <person name="Sekiguchi Y."/>
            <person name="Kamagata Y."/>
            <person name="Cadillo-Quiroz H."/>
            <person name="Zinder S."/>
            <person name="Liu W.-T."/>
            <person name="Woyke T."/>
        </authorList>
    </citation>
    <scope>NUCLEOTIDE SEQUENCE [LARGE SCALE GENOMIC DNA]</scope>
    <source>
        <strain evidence="3">DSM 22288 / NBRC 105244 / SMSP</strain>
    </source>
</reference>
<dbReference type="Proteomes" id="UP000010824">
    <property type="component" value="Chromosome"/>
</dbReference>
<dbReference type="HOGENOM" id="CLU_2490444_0_0_2"/>
<dbReference type="AlphaFoldDB" id="L0HIZ1"/>
<keyword evidence="1" id="KW-0812">Transmembrane</keyword>
<accession>L0HIZ1</accession>
<organism evidence="2 3">
    <name type="scientific">Methanoregula formicica (strain DSM 22288 / NBRC 105244 / SMSP)</name>
    <dbReference type="NCBI Taxonomy" id="593750"/>
    <lineage>
        <taxon>Archaea</taxon>
        <taxon>Methanobacteriati</taxon>
        <taxon>Methanobacteriota</taxon>
        <taxon>Stenosarchaea group</taxon>
        <taxon>Methanomicrobia</taxon>
        <taxon>Methanomicrobiales</taxon>
        <taxon>Methanoregulaceae</taxon>
        <taxon>Methanoregula</taxon>
    </lineage>
</organism>